<dbReference type="Proteomes" id="UP001152523">
    <property type="component" value="Unassembled WGS sequence"/>
</dbReference>
<protein>
    <submittedName>
        <fullName evidence="2">Uncharacterized protein</fullName>
    </submittedName>
</protein>
<name>A0AAV0EMC7_9ASTE</name>
<evidence type="ECO:0000256" key="1">
    <source>
        <dbReference type="SAM" id="Phobius"/>
    </source>
</evidence>
<evidence type="ECO:0000313" key="2">
    <source>
        <dbReference type="EMBL" id="CAH9125341.1"/>
    </source>
</evidence>
<gene>
    <name evidence="2" type="ORF">CEPIT_LOCUS26684</name>
</gene>
<organism evidence="2 3">
    <name type="scientific">Cuscuta epithymum</name>
    <dbReference type="NCBI Taxonomy" id="186058"/>
    <lineage>
        <taxon>Eukaryota</taxon>
        <taxon>Viridiplantae</taxon>
        <taxon>Streptophyta</taxon>
        <taxon>Embryophyta</taxon>
        <taxon>Tracheophyta</taxon>
        <taxon>Spermatophyta</taxon>
        <taxon>Magnoliopsida</taxon>
        <taxon>eudicotyledons</taxon>
        <taxon>Gunneridae</taxon>
        <taxon>Pentapetalae</taxon>
        <taxon>asterids</taxon>
        <taxon>lamiids</taxon>
        <taxon>Solanales</taxon>
        <taxon>Convolvulaceae</taxon>
        <taxon>Cuscuteae</taxon>
        <taxon>Cuscuta</taxon>
        <taxon>Cuscuta subgen. Cuscuta</taxon>
    </lineage>
</organism>
<keyword evidence="1" id="KW-0472">Membrane</keyword>
<reference evidence="2" key="1">
    <citation type="submission" date="2022-07" db="EMBL/GenBank/DDBJ databases">
        <authorList>
            <person name="Macas J."/>
            <person name="Novak P."/>
            <person name="Neumann P."/>
        </authorList>
    </citation>
    <scope>NUCLEOTIDE SEQUENCE</scope>
</reference>
<feature type="transmembrane region" description="Helical" evidence="1">
    <location>
        <begin position="69"/>
        <end position="91"/>
    </location>
</feature>
<accession>A0AAV0EMC7</accession>
<proteinExistence type="predicted"/>
<evidence type="ECO:0000313" key="3">
    <source>
        <dbReference type="Proteomes" id="UP001152523"/>
    </source>
</evidence>
<dbReference type="EMBL" id="CAMAPF010000936">
    <property type="protein sequence ID" value="CAH9125341.1"/>
    <property type="molecule type" value="Genomic_DNA"/>
</dbReference>
<comment type="caution">
    <text evidence="2">The sequence shown here is derived from an EMBL/GenBank/DDBJ whole genome shotgun (WGS) entry which is preliminary data.</text>
</comment>
<keyword evidence="3" id="KW-1185">Reference proteome</keyword>
<sequence>MRAFTSKRALCGEILHRECHHPILPFFPPSPAAVTPPPQSAKSLNQNMKLHDGGPYSPVGNKPKSKRPVLIIGLSLGFFILICSVICFAMATRKSSKPIESAPILALDPEAVTRMGEESSELEDKVRRVQEGMQVMGKSGNLVFSVGESQMYTLEQLLRLGARQPFDCLCEETGFREDVRDV</sequence>
<keyword evidence="1" id="KW-0812">Transmembrane</keyword>
<dbReference type="AlphaFoldDB" id="A0AAV0EMC7"/>
<keyword evidence="1" id="KW-1133">Transmembrane helix</keyword>